<feature type="compositionally biased region" description="Basic and acidic residues" evidence="2">
    <location>
        <begin position="1137"/>
        <end position="1149"/>
    </location>
</feature>
<organism evidence="4 5">
    <name type="scientific">Leucosporidium creatinivorum</name>
    <dbReference type="NCBI Taxonomy" id="106004"/>
    <lineage>
        <taxon>Eukaryota</taxon>
        <taxon>Fungi</taxon>
        <taxon>Dikarya</taxon>
        <taxon>Basidiomycota</taxon>
        <taxon>Pucciniomycotina</taxon>
        <taxon>Microbotryomycetes</taxon>
        <taxon>Leucosporidiales</taxon>
        <taxon>Leucosporidium</taxon>
    </lineage>
</organism>
<dbReference type="OrthoDB" id="2192888at2759"/>
<dbReference type="InterPro" id="IPR012978">
    <property type="entry name" value="HEAT_RRP12"/>
</dbReference>
<feature type="non-terminal residue" evidence="4">
    <location>
        <position position="1"/>
    </location>
</feature>
<feature type="compositionally biased region" description="Basic and acidic residues" evidence="2">
    <location>
        <begin position="130"/>
        <end position="139"/>
    </location>
</feature>
<dbReference type="EMBL" id="MCGR01000063">
    <property type="protein sequence ID" value="ORY66665.1"/>
    <property type="molecule type" value="Genomic_DNA"/>
</dbReference>
<feature type="compositionally biased region" description="Acidic residues" evidence="2">
    <location>
        <begin position="993"/>
        <end position="1003"/>
    </location>
</feature>
<evidence type="ECO:0000313" key="5">
    <source>
        <dbReference type="Proteomes" id="UP000193467"/>
    </source>
</evidence>
<evidence type="ECO:0000313" key="4">
    <source>
        <dbReference type="EMBL" id="ORY66665.1"/>
    </source>
</evidence>
<dbReference type="STRING" id="106004.A0A1Y2E716"/>
<feature type="compositionally biased region" description="Pro residues" evidence="2">
    <location>
        <begin position="756"/>
        <end position="769"/>
    </location>
</feature>
<accession>A0A1Y2E716</accession>
<dbReference type="FunCoup" id="A0A1Y2E716">
    <property type="interactions" value="327"/>
</dbReference>
<proteinExistence type="inferred from homology"/>
<dbReference type="InterPro" id="IPR016024">
    <property type="entry name" value="ARM-type_fold"/>
</dbReference>
<feature type="region of interest" description="Disordered" evidence="2">
    <location>
        <begin position="749"/>
        <end position="774"/>
    </location>
</feature>
<feature type="compositionally biased region" description="Basic residues" evidence="2">
    <location>
        <begin position="1150"/>
        <end position="1160"/>
    </location>
</feature>
<keyword evidence="5" id="KW-1185">Reference proteome</keyword>
<dbReference type="AlphaFoldDB" id="A0A1Y2E716"/>
<dbReference type="InterPro" id="IPR052087">
    <property type="entry name" value="RRP12"/>
</dbReference>
<feature type="region of interest" description="Disordered" evidence="2">
    <location>
        <begin position="975"/>
        <end position="1050"/>
    </location>
</feature>
<evidence type="ECO:0000256" key="2">
    <source>
        <dbReference type="SAM" id="MobiDB-lite"/>
    </source>
</evidence>
<comment type="similarity">
    <text evidence="1">Belongs to the RRP12 family.</text>
</comment>
<evidence type="ECO:0000259" key="3">
    <source>
        <dbReference type="Pfam" id="PF08161"/>
    </source>
</evidence>
<feature type="domain" description="RRP12 HEAT" evidence="3">
    <location>
        <begin position="288"/>
        <end position="606"/>
    </location>
</feature>
<dbReference type="GO" id="GO:0005634">
    <property type="term" value="C:nucleus"/>
    <property type="evidence" value="ECO:0007669"/>
    <property type="project" value="UniProtKB-SubCell"/>
</dbReference>
<comment type="caution">
    <text evidence="4">The sequence shown here is derived from an EMBL/GenBank/DDBJ whole genome shotgun (WGS) entry which is preliminary data.</text>
</comment>
<dbReference type="InterPro" id="IPR011989">
    <property type="entry name" value="ARM-like"/>
</dbReference>
<reference evidence="4 5" key="1">
    <citation type="submission" date="2016-07" db="EMBL/GenBank/DDBJ databases">
        <title>Pervasive Adenine N6-methylation of Active Genes in Fungi.</title>
        <authorList>
            <consortium name="DOE Joint Genome Institute"/>
            <person name="Mondo S.J."/>
            <person name="Dannebaum R.O."/>
            <person name="Kuo R.C."/>
            <person name="Labutti K."/>
            <person name="Haridas S."/>
            <person name="Kuo A."/>
            <person name="Salamov A."/>
            <person name="Ahrendt S.R."/>
            <person name="Lipzen A."/>
            <person name="Sullivan W."/>
            <person name="Andreopoulos W.B."/>
            <person name="Clum A."/>
            <person name="Lindquist E."/>
            <person name="Daum C."/>
            <person name="Ramamoorthy G.K."/>
            <person name="Gryganskyi A."/>
            <person name="Culley D."/>
            <person name="Magnuson J.K."/>
            <person name="James T.Y."/>
            <person name="O'Malley M.A."/>
            <person name="Stajich J.E."/>
            <person name="Spatafora J.W."/>
            <person name="Visel A."/>
            <person name="Grigoriev I.V."/>
        </authorList>
    </citation>
    <scope>NUCLEOTIDE SEQUENCE [LARGE SCALE GENOMIC DNA]</scope>
    <source>
        <strain evidence="4 5">62-1032</strain>
    </source>
</reference>
<sequence>RSKITLLATLAPLYPSFQSNAPPLKSLIQISQSILAALSPTQLEKDLPTRTVYASILSLCGDARPKVRRRAQEAVGALLSAPPPPAISHPYAEETAGWILERLEDAVKGAKRGGKKESAVAQQPGAKGGKGAEKAKEAAKAVGGQQEEAGGSDESRAIALLTFIKNLGTAWDDKATPALLPTLLSTLTLSSPHLTLAALTLLSHLFSAARAADSLSANSVQETLEALIDAKPKGAEGEGGEKLMAGWVEGVGEGMVAFARTNPDGALAQTSSAFPSILPFLASASTAPLRLATETALELMIRHCITDAEILAAVAIQPTFDPSATVKQQRPTSGPGSALLDLIDLVDKSLTSPRYAANALPHVLLLAKALFLRLRLRPSTSSSSNARPTPAASSLLSKTLVLIGKMREDDRFEWKREAEGVLDAAVKVCGPEAILAIMPLGLEDGANPGKARAWLLPLLKPSITNTRLSHFKEVFVPLSAQMFAKAEAARAGEKGMEAKVWETLVGQIWALLPGYCEYPTDLIAAFDTEFVTLLANVLYTQPLLRASIFRALSTLITTTTTLASSTSPPELLAAQFGLTPQDGKLALAQLQSLASTILGVSFNVYGKLARGEGAFILTTVGEWMSVLPPSELVETYNRVEGLLVQALAIPLPPKKGHGAPTEDDGLIPPTHALLDILIALIPHAGPIEKRFFDLAMGESVLGSQDQAVQKKGYRILSRLAEEREGRVIEGRVGEVIEKLVESAGKVANGAKRVRPHPPPLDSGPPPPPTSLHHLPSLIPEAVLGTKESNERTREAAYELIVLMGRKMSQGGEIARHLVKGISGEEEGMQVEEDVAKASVEEFITMVSAGLAGSSPHMISATITSLSRLVFEFHATIPESTLTEMLETIIIFLTSANREMVRSAIGYVKVCIVSLPSTIVQPSLPALIPALINWSHEHSNHFKVKVRHILERLIRKFGANEIEQVCPEEDRKLVQNIRKKQARSKKKKAARAEEGEDEEMEDVEDAPKPQVAGRSAYDEVLYGSDSDVSAGSDDERSGAPAAAGGAKNRKAMQRKAKREEGAYIHEGEEEVLDLLDDRMMSKISAARPTKAAPRKPLESHFKTDSSGRMRINEDSDSDEDAAARDGAISSMGAYLEAMRGEDGHTRDAKGKAKFNKTQGKRARGDGEDEGDVPVTEGLKELEIEKGKRNKKQKRETVQIGGEFKAKRAGGDVKKKDGMAPYAYVPLSNVAGKKSGRGPKIGITGLKKQGKGKKE</sequence>
<dbReference type="PANTHER" id="PTHR48287:SF1">
    <property type="entry name" value="ARM REPEAT SUPERFAMILY PROTEIN"/>
    <property type="match status" value="1"/>
</dbReference>
<feature type="region of interest" description="Disordered" evidence="2">
    <location>
        <begin position="1229"/>
        <end position="1253"/>
    </location>
</feature>
<dbReference type="Proteomes" id="UP000193467">
    <property type="component" value="Unassembled WGS sequence"/>
</dbReference>
<dbReference type="Pfam" id="PF08161">
    <property type="entry name" value="RRP12_HEAT"/>
    <property type="match status" value="1"/>
</dbReference>
<dbReference type="SUPFAM" id="SSF48371">
    <property type="entry name" value="ARM repeat"/>
    <property type="match status" value="1"/>
</dbReference>
<feature type="region of interest" description="Disordered" evidence="2">
    <location>
        <begin position="111"/>
        <end position="151"/>
    </location>
</feature>
<dbReference type="Gene3D" id="1.25.10.10">
    <property type="entry name" value="Leucine-rich Repeat Variant"/>
    <property type="match status" value="2"/>
</dbReference>
<feature type="compositionally biased region" description="Basic residues" evidence="2">
    <location>
        <begin position="976"/>
        <end position="988"/>
    </location>
</feature>
<dbReference type="InParanoid" id="A0A1Y2E716"/>
<name>A0A1Y2E716_9BASI</name>
<feature type="region of interest" description="Disordered" evidence="2">
    <location>
        <begin position="1084"/>
        <end position="1125"/>
    </location>
</feature>
<feature type="compositionally biased region" description="Basic and acidic residues" evidence="2">
    <location>
        <begin position="1094"/>
        <end position="1112"/>
    </location>
</feature>
<evidence type="ECO:0000256" key="1">
    <source>
        <dbReference type="ARBA" id="ARBA00007690"/>
    </source>
</evidence>
<gene>
    <name evidence="4" type="ORF">BCR35DRAFT_308546</name>
</gene>
<protein>
    <submittedName>
        <fullName evidence="4">NUC173 domain-domain-containing protein</fullName>
    </submittedName>
</protein>
<feature type="region of interest" description="Disordered" evidence="2">
    <location>
        <begin position="1137"/>
        <end position="1177"/>
    </location>
</feature>
<dbReference type="PANTHER" id="PTHR48287">
    <property type="entry name" value="ARM REPEAT SUPERFAMILY PROTEIN"/>
    <property type="match status" value="1"/>
</dbReference>